<dbReference type="PANTHER" id="PTHR21090">
    <property type="entry name" value="AROM/DEHYDROQUINATE SYNTHASE"/>
    <property type="match status" value="1"/>
</dbReference>
<dbReference type="GO" id="GO:0005737">
    <property type="term" value="C:cytoplasm"/>
    <property type="evidence" value="ECO:0007669"/>
    <property type="project" value="UniProtKB-SubCell"/>
</dbReference>
<gene>
    <name evidence="9" type="primary">aroA</name>
    <name evidence="12" type="ORF">DFR24_0626</name>
</gene>
<feature type="binding site" evidence="9">
    <location>
        <position position="175"/>
    </location>
    <ligand>
        <name>3-phosphoshikimate</name>
        <dbReference type="ChEBI" id="CHEBI:145989"/>
    </ligand>
</feature>
<dbReference type="PIRSF" id="PIRSF000505">
    <property type="entry name" value="EPSPS"/>
    <property type="match status" value="1"/>
</dbReference>
<feature type="binding site" evidence="9">
    <location>
        <position position="393"/>
    </location>
    <ligand>
        <name>phosphoenolpyruvate</name>
        <dbReference type="ChEBI" id="CHEBI:58702"/>
    </ligand>
</feature>
<dbReference type="InterPro" id="IPR023193">
    <property type="entry name" value="EPSP_synthase_CS"/>
</dbReference>
<name>A0A4R7PC26_9GAMM</name>
<dbReference type="GO" id="GO:0003866">
    <property type="term" value="F:3-phosphoshikimate 1-carboxyvinyltransferase activity"/>
    <property type="evidence" value="ECO:0007669"/>
    <property type="project" value="UniProtKB-UniRule"/>
</dbReference>
<sequence>MTPASERFDWTVSPGGKPAGQVRVPGDKSISHRSVMLGSLATGRTDVTGFLDGEDCLCTMKAFQAMGVSIERLSDTSLRVDGVGLHGLTAPAHDLDLGNSGTSMRLMSGLLAAQKFPSTLVGDASLSRRPMRRVIDPLARMGAHIDSQDGKAPLHIRPVAGLQGIAHASKVASAQVKSCILLAGLYAQGETSVTEPEASRDHTERMLQAFGVQLEASHGRAALRGGQQLVGTAIPVPADISSAAFFMLAAAIVPGSEIVLRDVGINPTRTGVIDILRAMGAEIELLDPRTFGGEPVSDIRVRGRGLRGIAVDPALVASAIDEFPAVFVAAACAEGETLISGAEELRVKESDRIQTMVDGLVSLGIDAVATPDGARIRGGQLRGGEINSHGDHRVAMSFAMGALRSSGPIRILDVANVNTSFPRFAEKAQAMGLAIAPHRAT</sequence>
<comment type="subunit">
    <text evidence="9">Monomer.</text>
</comment>
<dbReference type="PROSITE" id="PS00885">
    <property type="entry name" value="EPSP_SYNTHASE_2"/>
    <property type="match status" value="1"/>
</dbReference>
<evidence type="ECO:0000256" key="6">
    <source>
        <dbReference type="ARBA" id="ARBA00022679"/>
    </source>
</evidence>
<feature type="region of interest" description="Disordered" evidence="10">
    <location>
        <begin position="1"/>
        <end position="24"/>
    </location>
</feature>
<evidence type="ECO:0000256" key="1">
    <source>
        <dbReference type="ARBA" id="ARBA00002174"/>
    </source>
</evidence>
<evidence type="ECO:0000259" key="11">
    <source>
        <dbReference type="Pfam" id="PF00275"/>
    </source>
</evidence>
<comment type="catalytic activity">
    <reaction evidence="8">
        <text>3-phosphoshikimate + phosphoenolpyruvate = 5-O-(1-carboxyvinyl)-3-phosphoshikimate + phosphate</text>
        <dbReference type="Rhea" id="RHEA:21256"/>
        <dbReference type="ChEBI" id="CHEBI:43474"/>
        <dbReference type="ChEBI" id="CHEBI:57701"/>
        <dbReference type="ChEBI" id="CHEBI:58702"/>
        <dbReference type="ChEBI" id="CHEBI:145989"/>
        <dbReference type="EC" id="2.5.1.19"/>
    </reaction>
    <physiologicalReaction direction="left-to-right" evidence="8">
        <dbReference type="Rhea" id="RHEA:21257"/>
    </physiologicalReaction>
</comment>
<dbReference type="RefSeq" id="WP_133879865.1">
    <property type="nucleotide sequence ID" value="NZ_MWIN01000014.1"/>
</dbReference>
<evidence type="ECO:0000256" key="3">
    <source>
        <dbReference type="ARBA" id="ARBA00009948"/>
    </source>
</evidence>
<feature type="binding site" evidence="9">
    <location>
        <position position="321"/>
    </location>
    <ligand>
        <name>3-phosphoshikimate</name>
        <dbReference type="ChEBI" id="CHEBI:145989"/>
    </ligand>
</feature>
<feature type="binding site" evidence="9">
    <location>
        <position position="29"/>
    </location>
    <ligand>
        <name>3-phosphoshikimate</name>
        <dbReference type="ChEBI" id="CHEBI:145989"/>
    </ligand>
</feature>
<comment type="function">
    <text evidence="1 9">Catalyzes the transfer of the enolpyruvyl moiety of phosphoenolpyruvate (PEP) to the 5-hydroxyl of shikimate-3-phosphate (S3P) to produce enolpyruvyl shikimate-3-phosphate and inorganic phosphate.</text>
</comment>
<dbReference type="InterPro" id="IPR036968">
    <property type="entry name" value="Enolpyruvate_Tfrase_sf"/>
</dbReference>
<evidence type="ECO:0000313" key="12">
    <source>
        <dbReference type="EMBL" id="TDU31262.1"/>
    </source>
</evidence>
<proteinExistence type="inferred from homology"/>
<dbReference type="EC" id="2.5.1.19" evidence="9"/>
<evidence type="ECO:0000256" key="10">
    <source>
        <dbReference type="SAM" id="MobiDB-lite"/>
    </source>
</evidence>
<dbReference type="EMBL" id="SOBT01000008">
    <property type="protein sequence ID" value="TDU31262.1"/>
    <property type="molecule type" value="Genomic_DNA"/>
</dbReference>
<dbReference type="SUPFAM" id="SSF55205">
    <property type="entry name" value="EPT/RTPC-like"/>
    <property type="match status" value="1"/>
</dbReference>
<protein>
    <recommendedName>
        <fullName evidence="9">3-phosphoshikimate 1-carboxyvinyltransferase</fullName>
        <ecNumber evidence="9">2.5.1.19</ecNumber>
    </recommendedName>
    <alternativeName>
        <fullName evidence="9">5-enolpyruvylshikimate-3-phosphate synthase</fullName>
        <shortName evidence="9">EPSP synthase</shortName>
        <shortName evidence="9">EPSPS</shortName>
    </alternativeName>
</protein>
<evidence type="ECO:0000256" key="7">
    <source>
        <dbReference type="ARBA" id="ARBA00023141"/>
    </source>
</evidence>
<feature type="domain" description="Enolpyruvate transferase" evidence="11">
    <location>
        <begin position="15"/>
        <end position="427"/>
    </location>
</feature>
<feature type="binding site" evidence="9">
    <location>
        <position position="352"/>
    </location>
    <ligand>
        <name>phosphoenolpyruvate</name>
        <dbReference type="ChEBI" id="CHEBI:58702"/>
    </ligand>
</feature>
<comment type="pathway">
    <text evidence="2 9">Metabolic intermediate biosynthesis; chorismate biosynthesis; chorismate from D-erythrose 4-phosphate and phosphoenolpyruvate: step 6/7.</text>
</comment>
<dbReference type="GO" id="GO:0008652">
    <property type="term" value="P:amino acid biosynthetic process"/>
    <property type="evidence" value="ECO:0007669"/>
    <property type="project" value="UniProtKB-KW"/>
</dbReference>
<comment type="caution">
    <text evidence="9">Lacks conserved residue(s) required for the propagation of feature annotation.</text>
</comment>
<dbReference type="InterPro" id="IPR006264">
    <property type="entry name" value="EPSP_synthase"/>
</dbReference>
<keyword evidence="7 9" id="KW-0057">Aromatic amino acid biosynthesis</keyword>
<dbReference type="Pfam" id="PF00275">
    <property type="entry name" value="EPSP_synthase"/>
    <property type="match status" value="1"/>
</dbReference>
<dbReference type="FunFam" id="3.65.10.10:FF:000006">
    <property type="entry name" value="3-phosphoshikimate 1-carboxyvinyltransferase"/>
    <property type="match status" value="1"/>
</dbReference>
<reference evidence="12 13" key="1">
    <citation type="submission" date="2019-03" db="EMBL/GenBank/DDBJ databases">
        <title>Genomic Encyclopedia of Type Strains, Phase IV (KMG-IV): sequencing the most valuable type-strain genomes for metagenomic binning, comparative biology and taxonomic classification.</title>
        <authorList>
            <person name="Goeker M."/>
        </authorList>
    </citation>
    <scope>NUCLEOTIDE SEQUENCE [LARGE SCALE GENOMIC DNA]</scope>
    <source>
        <strain evidence="12 13">DSM 26377</strain>
    </source>
</reference>
<comment type="similarity">
    <text evidence="3 9">Belongs to the EPSP synthase family.</text>
</comment>
<keyword evidence="13" id="KW-1185">Reference proteome</keyword>
<dbReference type="CDD" id="cd01556">
    <property type="entry name" value="EPSP_synthase"/>
    <property type="match status" value="1"/>
</dbReference>
<feature type="binding site" evidence="9">
    <location>
        <position position="173"/>
    </location>
    <ligand>
        <name>3-phosphoshikimate</name>
        <dbReference type="ChEBI" id="CHEBI:145989"/>
    </ligand>
</feature>
<feature type="active site" description="Proton acceptor" evidence="9">
    <location>
        <position position="321"/>
    </location>
</feature>
<evidence type="ECO:0000256" key="5">
    <source>
        <dbReference type="ARBA" id="ARBA00022605"/>
    </source>
</evidence>
<feature type="binding site" evidence="9">
    <location>
        <position position="129"/>
    </location>
    <ligand>
        <name>phosphoenolpyruvate</name>
        <dbReference type="ChEBI" id="CHEBI:58702"/>
    </ligand>
</feature>
<feature type="binding site" evidence="9">
    <location>
        <position position="101"/>
    </location>
    <ligand>
        <name>phosphoenolpyruvate</name>
        <dbReference type="ChEBI" id="CHEBI:58702"/>
    </ligand>
</feature>
<dbReference type="FunFam" id="3.65.10.10:FF:000005">
    <property type="entry name" value="3-phosphoshikimate 1-carboxyvinyltransferase"/>
    <property type="match status" value="1"/>
</dbReference>
<dbReference type="OrthoDB" id="9809920at2"/>
<dbReference type="InterPro" id="IPR001986">
    <property type="entry name" value="Enolpyruvate_Tfrase_dom"/>
</dbReference>
<organism evidence="12 13">
    <name type="scientific">Panacagrimonas perspica</name>
    <dbReference type="NCBI Taxonomy" id="381431"/>
    <lineage>
        <taxon>Bacteria</taxon>
        <taxon>Pseudomonadati</taxon>
        <taxon>Pseudomonadota</taxon>
        <taxon>Gammaproteobacteria</taxon>
        <taxon>Nevskiales</taxon>
        <taxon>Nevskiaceae</taxon>
        <taxon>Panacagrimonas</taxon>
    </lineage>
</organism>
<feature type="binding site" evidence="9">
    <location>
        <position position="28"/>
    </location>
    <ligand>
        <name>phosphoenolpyruvate</name>
        <dbReference type="ChEBI" id="CHEBI:58702"/>
    </ligand>
</feature>
<comment type="caution">
    <text evidence="12">The sequence shown here is derived from an EMBL/GenBank/DDBJ whole genome shotgun (WGS) entry which is preliminary data.</text>
</comment>
<dbReference type="GO" id="GO:0009073">
    <property type="term" value="P:aromatic amino acid family biosynthetic process"/>
    <property type="evidence" value="ECO:0007669"/>
    <property type="project" value="UniProtKB-KW"/>
</dbReference>
<evidence type="ECO:0000256" key="4">
    <source>
        <dbReference type="ARBA" id="ARBA00022490"/>
    </source>
</evidence>
<dbReference type="NCBIfam" id="TIGR01356">
    <property type="entry name" value="aroA"/>
    <property type="match status" value="1"/>
</dbReference>
<comment type="subcellular location">
    <subcellularLocation>
        <location evidence="9">Cytoplasm</location>
    </subcellularLocation>
</comment>
<feature type="binding site" evidence="9">
    <location>
        <position position="33"/>
    </location>
    <ligand>
        <name>3-phosphoshikimate</name>
        <dbReference type="ChEBI" id="CHEBI:145989"/>
    </ligand>
</feature>
<accession>A0A4R7PC26</accession>
<dbReference type="GO" id="GO:0009423">
    <property type="term" value="P:chorismate biosynthetic process"/>
    <property type="evidence" value="ECO:0007669"/>
    <property type="project" value="UniProtKB-UniRule"/>
</dbReference>
<dbReference type="UniPathway" id="UPA00053">
    <property type="reaction ID" value="UER00089"/>
</dbReference>
<feature type="binding site" evidence="9">
    <location>
        <position position="348"/>
    </location>
    <ligand>
        <name>3-phosphoshikimate</name>
        <dbReference type="ChEBI" id="CHEBI:145989"/>
    </ligand>
</feature>
<feature type="binding site" evidence="9">
    <location>
        <position position="175"/>
    </location>
    <ligand>
        <name>phosphoenolpyruvate</name>
        <dbReference type="ChEBI" id="CHEBI:58702"/>
    </ligand>
</feature>
<keyword evidence="4 9" id="KW-0963">Cytoplasm</keyword>
<evidence type="ECO:0000256" key="2">
    <source>
        <dbReference type="ARBA" id="ARBA00004811"/>
    </source>
</evidence>
<dbReference type="PROSITE" id="PS00104">
    <property type="entry name" value="EPSP_SYNTHASE_1"/>
    <property type="match status" value="1"/>
</dbReference>
<evidence type="ECO:0000313" key="13">
    <source>
        <dbReference type="Proteomes" id="UP000295341"/>
    </source>
</evidence>
<evidence type="ECO:0000256" key="9">
    <source>
        <dbReference type="HAMAP-Rule" id="MF_00210"/>
    </source>
</evidence>
<dbReference type="Proteomes" id="UP000295341">
    <property type="component" value="Unassembled WGS sequence"/>
</dbReference>
<dbReference type="PANTHER" id="PTHR21090:SF5">
    <property type="entry name" value="PENTAFUNCTIONAL AROM POLYPEPTIDE"/>
    <property type="match status" value="1"/>
</dbReference>
<evidence type="ECO:0000256" key="8">
    <source>
        <dbReference type="ARBA" id="ARBA00044633"/>
    </source>
</evidence>
<keyword evidence="6 9" id="KW-0808">Transferase</keyword>
<dbReference type="AlphaFoldDB" id="A0A4R7PC26"/>
<feature type="binding site" evidence="9">
    <location>
        <position position="28"/>
    </location>
    <ligand>
        <name>3-phosphoshikimate</name>
        <dbReference type="ChEBI" id="CHEBI:145989"/>
    </ligand>
</feature>
<keyword evidence="5 9" id="KW-0028">Amino-acid biosynthesis</keyword>
<dbReference type="InterPro" id="IPR013792">
    <property type="entry name" value="RNA3'P_cycl/enolpyr_Trfase_a/b"/>
</dbReference>
<dbReference type="HAMAP" id="MF_00210">
    <property type="entry name" value="EPSP_synth"/>
    <property type="match status" value="1"/>
</dbReference>
<dbReference type="Gene3D" id="3.65.10.10">
    <property type="entry name" value="Enolpyruvate transferase domain"/>
    <property type="match status" value="2"/>
</dbReference>